<dbReference type="AlphaFoldDB" id="A0AAV2GMJ0"/>
<evidence type="ECO:0000313" key="2">
    <source>
        <dbReference type="Proteomes" id="UP001497516"/>
    </source>
</evidence>
<keyword evidence="2" id="KW-1185">Reference proteome</keyword>
<dbReference type="EMBL" id="OZ034822">
    <property type="protein sequence ID" value="CAL1411457.1"/>
    <property type="molecule type" value="Genomic_DNA"/>
</dbReference>
<dbReference type="Proteomes" id="UP001497516">
    <property type="component" value="Chromosome 9"/>
</dbReference>
<name>A0AAV2GMJ0_9ROSI</name>
<organism evidence="1 2">
    <name type="scientific">Linum trigynum</name>
    <dbReference type="NCBI Taxonomy" id="586398"/>
    <lineage>
        <taxon>Eukaryota</taxon>
        <taxon>Viridiplantae</taxon>
        <taxon>Streptophyta</taxon>
        <taxon>Embryophyta</taxon>
        <taxon>Tracheophyta</taxon>
        <taxon>Spermatophyta</taxon>
        <taxon>Magnoliopsida</taxon>
        <taxon>eudicotyledons</taxon>
        <taxon>Gunneridae</taxon>
        <taxon>Pentapetalae</taxon>
        <taxon>rosids</taxon>
        <taxon>fabids</taxon>
        <taxon>Malpighiales</taxon>
        <taxon>Linaceae</taxon>
        <taxon>Linum</taxon>
    </lineage>
</organism>
<protein>
    <submittedName>
        <fullName evidence="1">Uncharacterized protein</fullName>
    </submittedName>
</protein>
<reference evidence="1 2" key="1">
    <citation type="submission" date="2024-04" db="EMBL/GenBank/DDBJ databases">
        <authorList>
            <person name="Fracassetti M."/>
        </authorList>
    </citation>
    <scope>NUCLEOTIDE SEQUENCE [LARGE SCALE GENOMIC DNA]</scope>
</reference>
<gene>
    <name evidence="1" type="ORF">LTRI10_LOCUS50815</name>
</gene>
<accession>A0AAV2GMJ0</accession>
<sequence length="86" mass="9738">MGVQAADLVGEEVVDVRGFDLRRQAQLIGSWQTGYLRTQLAALFEHPPPAISNFGTILEPKSLSHSTMSSIPNVRWRFTWANWNRI</sequence>
<proteinExistence type="predicted"/>
<evidence type="ECO:0000313" key="1">
    <source>
        <dbReference type="EMBL" id="CAL1411457.1"/>
    </source>
</evidence>